<dbReference type="Pfam" id="PF00005">
    <property type="entry name" value="ABC_tran"/>
    <property type="match status" value="1"/>
</dbReference>
<evidence type="ECO:0000256" key="8">
    <source>
        <dbReference type="ARBA" id="ARBA00023136"/>
    </source>
</evidence>
<keyword evidence="4" id="KW-1003">Cell membrane</keyword>
<dbReference type="InterPro" id="IPR027417">
    <property type="entry name" value="P-loop_NTPase"/>
</dbReference>
<evidence type="ECO:0000256" key="3">
    <source>
        <dbReference type="ARBA" id="ARBA00022448"/>
    </source>
</evidence>
<evidence type="ECO:0000256" key="5">
    <source>
        <dbReference type="ARBA" id="ARBA00022741"/>
    </source>
</evidence>
<sequence>MLKFEHVYFHYRRERPVLKDISFSVQSGEFLSIVGGNGSGKSTLARLMNGLLLPRLGKVRLEERDTSNPDDIAPIRRQVGLVFQNPDDQFITTSVTDEIIFGLENIRVPREQIGDRIGEALQAVSMTEYAHAAPHELSGGQKQRAAIAAILAMRPRLMIFDEATSMLDPQGRAQIMNLMTELHRKGMTIVHITHHMDEVLAAGRVLLLDRGQLIFDGAPNEMFSTVSLEAYTLEKPFAVRLHERLQLSGTVTGDWKEAVRTQWPSN</sequence>
<comment type="caution">
    <text evidence="10">The sequence shown here is derived from an EMBL/GenBank/DDBJ whole genome shotgun (WGS) entry which is preliminary data.</text>
</comment>
<keyword evidence="8" id="KW-0472">Membrane</keyword>
<dbReference type="SUPFAM" id="SSF52540">
    <property type="entry name" value="P-loop containing nucleoside triphosphate hydrolases"/>
    <property type="match status" value="1"/>
</dbReference>
<dbReference type="PROSITE" id="PS00211">
    <property type="entry name" value="ABC_TRANSPORTER_1"/>
    <property type="match status" value="1"/>
</dbReference>
<gene>
    <name evidence="10" type="primary">ecfA1</name>
    <name evidence="10" type="ORF">GCM10010969_24790</name>
</gene>
<dbReference type="GO" id="GO:0005524">
    <property type="term" value="F:ATP binding"/>
    <property type="evidence" value="ECO:0007669"/>
    <property type="project" value="UniProtKB-KW"/>
</dbReference>
<evidence type="ECO:0000256" key="6">
    <source>
        <dbReference type="ARBA" id="ARBA00022840"/>
    </source>
</evidence>
<dbReference type="Proteomes" id="UP000606653">
    <property type="component" value="Unassembled WGS sequence"/>
</dbReference>
<keyword evidence="11" id="KW-1185">Reference proteome</keyword>
<keyword evidence="6 10" id="KW-0067">ATP-binding</keyword>
<dbReference type="InterPro" id="IPR003439">
    <property type="entry name" value="ABC_transporter-like_ATP-bd"/>
</dbReference>
<dbReference type="CDD" id="cd03225">
    <property type="entry name" value="ABC_cobalt_CbiO_domain1"/>
    <property type="match status" value="1"/>
</dbReference>
<dbReference type="EMBL" id="BMLN01000006">
    <property type="protein sequence ID" value="GGO01961.1"/>
    <property type="molecule type" value="Genomic_DNA"/>
</dbReference>
<accession>A0ABQ2L409</accession>
<organism evidence="10 11">
    <name type="scientific">Saccharibacillus kuerlensis</name>
    <dbReference type="NCBI Taxonomy" id="459527"/>
    <lineage>
        <taxon>Bacteria</taxon>
        <taxon>Bacillati</taxon>
        <taxon>Bacillota</taxon>
        <taxon>Bacilli</taxon>
        <taxon>Bacillales</taxon>
        <taxon>Paenibacillaceae</taxon>
        <taxon>Saccharibacillus</taxon>
    </lineage>
</organism>
<dbReference type="InterPro" id="IPR003593">
    <property type="entry name" value="AAA+_ATPase"/>
</dbReference>
<evidence type="ECO:0000313" key="10">
    <source>
        <dbReference type="EMBL" id="GGO01961.1"/>
    </source>
</evidence>
<dbReference type="PANTHER" id="PTHR43553:SF24">
    <property type="entry name" value="ENERGY-COUPLING FACTOR TRANSPORTER ATP-BINDING PROTEIN ECFA1"/>
    <property type="match status" value="1"/>
</dbReference>
<dbReference type="PANTHER" id="PTHR43553">
    <property type="entry name" value="HEAVY METAL TRANSPORTER"/>
    <property type="match status" value="1"/>
</dbReference>
<dbReference type="PROSITE" id="PS50893">
    <property type="entry name" value="ABC_TRANSPORTER_2"/>
    <property type="match status" value="1"/>
</dbReference>
<dbReference type="InterPro" id="IPR050095">
    <property type="entry name" value="ECF_ABC_transporter_ATP-bd"/>
</dbReference>
<evidence type="ECO:0000256" key="7">
    <source>
        <dbReference type="ARBA" id="ARBA00022967"/>
    </source>
</evidence>
<dbReference type="SMART" id="SM00382">
    <property type="entry name" value="AAA"/>
    <property type="match status" value="1"/>
</dbReference>
<dbReference type="NCBIfam" id="TIGR04520">
    <property type="entry name" value="ECF_ATPase_1"/>
    <property type="match status" value="1"/>
</dbReference>
<keyword evidence="3" id="KW-0813">Transport</keyword>
<keyword evidence="5" id="KW-0547">Nucleotide-binding</keyword>
<dbReference type="RefSeq" id="WP_018976292.1">
    <property type="nucleotide sequence ID" value="NZ_BMLN01000006.1"/>
</dbReference>
<evidence type="ECO:0000256" key="4">
    <source>
        <dbReference type="ARBA" id="ARBA00022475"/>
    </source>
</evidence>
<dbReference type="InterPro" id="IPR017871">
    <property type="entry name" value="ABC_transporter-like_CS"/>
</dbReference>
<reference evidence="11" key="1">
    <citation type="journal article" date="2019" name="Int. J. Syst. Evol. Microbiol.">
        <title>The Global Catalogue of Microorganisms (GCM) 10K type strain sequencing project: providing services to taxonomists for standard genome sequencing and annotation.</title>
        <authorList>
            <consortium name="The Broad Institute Genomics Platform"/>
            <consortium name="The Broad Institute Genome Sequencing Center for Infectious Disease"/>
            <person name="Wu L."/>
            <person name="Ma J."/>
        </authorList>
    </citation>
    <scope>NUCLEOTIDE SEQUENCE [LARGE SCALE GENOMIC DNA]</scope>
    <source>
        <strain evidence="11">CGMCC 1.6964</strain>
    </source>
</reference>
<feature type="domain" description="ABC transporter" evidence="9">
    <location>
        <begin position="2"/>
        <end position="235"/>
    </location>
</feature>
<protein>
    <submittedName>
        <fullName evidence="10">Energy-coupling factor transporter ATP-binding protein EcfA1</fullName>
    </submittedName>
</protein>
<dbReference type="Gene3D" id="3.40.50.300">
    <property type="entry name" value="P-loop containing nucleotide triphosphate hydrolases"/>
    <property type="match status" value="1"/>
</dbReference>
<keyword evidence="7" id="KW-1278">Translocase</keyword>
<comment type="subcellular location">
    <subcellularLocation>
        <location evidence="1">Cell membrane</location>
        <topology evidence="1">Peripheral membrane protein</topology>
    </subcellularLocation>
</comment>
<dbReference type="InterPro" id="IPR015856">
    <property type="entry name" value="ABC_transpr_CbiO/EcfA_su"/>
</dbReference>
<proteinExistence type="inferred from homology"/>
<evidence type="ECO:0000256" key="1">
    <source>
        <dbReference type="ARBA" id="ARBA00004202"/>
    </source>
</evidence>
<evidence type="ECO:0000313" key="11">
    <source>
        <dbReference type="Proteomes" id="UP000606653"/>
    </source>
</evidence>
<evidence type="ECO:0000256" key="2">
    <source>
        <dbReference type="ARBA" id="ARBA00005417"/>
    </source>
</evidence>
<dbReference type="InterPro" id="IPR030947">
    <property type="entry name" value="EcfA_1"/>
</dbReference>
<name>A0ABQ2L409_9BACL</name>
<comment type="similarity">
    <text evidence="2">Belongs to the ABC transporter superfamily.</text>
</comment>
<evidence type="ECO:0000259" key="9">
    <source>
        <dbReference type="PROSITE" id="PS50893"/>
    </source>
</evidence>